<dbReference type="Pfam" id="PF08275">
    <property type="entry name" value="DNAG_N"/>
    <property type="match status" value="1"/>
</dbReference>
<sequence length="113" mass="13234">MLVTNDQGRSYDRFRERVMFPIRDKRGRVIGFGGRVLGDALPKYLNSPETDIFHKGRQLYGLYEAQQDNPEPPRLLVVEGIWTSWRWRSTTLIMPWPRWVPRPRPTISSCCSG</sequence>
<dbReference type="AlphaFoldDB" id="W1DRX1"/>
<keyword evidence="2" id="KW-0808">Transferase</keyword>
<dbReference type="InterPro" id="IPR013264">
    <property type="entry name" value="DNAG_N"/>
</dbReference>
<protein>
    <submittedName>
        <fullName evidence="2">DNA primase</fullName>
        <ecNumber evidence="2">2.7.7.-</ecNumber>
    </submittedName>
</protein>
<dbReference type="PANTHER" id="PTHR30313">
    <property type="entry name" value="DNA PRIMASE"/>
    <property type="match status" value="1"/>
</dbReference>
<comment type="caution">
    <text evidence="2">The sequence shown here is derived from an EMBL/GenBank/DDBJ whole genome shotgun (WGS) entry which is preliminary data.</text>
</comment>
<proteinExistence type="predicted"/>
<evidence type="ECO:0000313" key="2">
    <source>
        <dbReference type="EMBL" id="CDL10844.1"/>
    </source>
</evidence>
<evidence type="ECO:0000313" key="3">
    <source>
        <dbReference type="Proteomes" id="UP000019183"/>
    </source>
</evidence>
<dbReference type="SUPFAM" id="SSF56731">
    <property type="entry name" value="DNA primase core"/>
    <property type="match status" value="1"/>
</dbReference>
<dbReference type="InterPro" id="IPR050219">
    <property type="entry name" value="DnaG_primase"/>
</dbReference>
<dbReference type="GO" id="GO:0005737">
    <property type="term" value="C:cytoplasm"/>
    <property type="evidence" value="ECO:0007669"/>
    <property type="project" value="TreeGrafter"/>
</dbReference>
<dbReference type="EC" id="2.7.7.-" evidence="2"/>
<dbReference type="GO" id="GO:0016779">
    <property type="term" value="F:nucleotidyltransferase activity"/>
    <property type="evidence" value="ECO:0007669"/>
    <property type="project" value="UniProtKB-KW"/>
</dbReference>
<accession>W1DRX1</accession>
<feature type="domain" description="DNA primase DNAG catalytic core N-terminal" evidence="1">
    <location>
        <begin position="2"/>
        <end position="65"/>
    </location>
</feature>
<keyword evidence="3" id="KW-1185">Reference proteome</keyword>
<dbReference type="InterPro" id="IPR037068">
    <property type="entry name" value="DNA_primase_core_N_sf"/>
</dbReference>
<dbReference type="GO" id="GO:0006269">
    <property type="term" value="P:DNA replication, synthesis of primer"/>
    <property type="evidence" value="ECO:0007669"/>
    <property type="project" value="TreeGrafter"/>
</dbReference>
<dbReference type="PANTHER" id="PTHR30313:SF2">
    <property type="entry name" value="DNA PRIMASE"/>
    <property type="match status" value="1"/>
</dbReference>
<dbReference type="Proteomes" id="UP000019183">
    <property type="component" value="Unassembled WGS sequence"/>
</dbReference>
<organism evidence="2 3">
    <name type="scientific">Klebsiella pneumoniae IS43</name>
    <dbReference type="NCBI Taxonomy" id="1432552"/>
    <lineage>
        <taxon>Bacteria</taxon>
        <taxon>Pseudomonadati</taxon>
        <taxon>Pseudomonadota</taxon>
        <taxon>Gammaproteobacteria</taxon>
        <taxon>Enterobacterales</taxon>
        <taxon>Enterobacteriaceae</taxon>
        <taxon>Klebsiella/Raoultella group</taxon>
        <taxon>Klebsiella</taxon>
        <taxon>Klebsiella pneumoniae complex</taxon>
    </lineage>
</organism>
<name>W1DRX1_KLEPN</name>
<keyword evidence="2" id="KW-0548">Nucleotidyltransferase</keyword>
<dbReference type="EMBL" id="CBWK010000564">
    <property type="protein sequence ID" value="CDL10844.1"/>
    <property type="molecule type" value="Genomic_DNA"/>
</dbReference>
<dbReference type="Gene3D" id="3.90.980.10">
    <property type="entry name" value="DNA primase, catalytic core, N-terminal domain"/>
    <property type="match status" value="1"/>
</dbReference>
<evidence type="ECO:0000259" key="1">
    <source>
        <dbReference type="Pfam" id="PF08275"/>
    </source>
</evidence>
<reference evidence="2" key="1">
    <citation type="submission" date="2013-10" db="EMBL/GenBank/DDBJ databases">
        <title>Antibiotic resistance diversity of beta-lactamase producers in the General Hospital Vienna.</title>
        <authorList>
            <person name="Barisic I."/>
            <person name="Mitteregger D."/>
            <person name="Hirschl A.M."/>
            <person name="Noehammer C."/>
            <person name="Wiesinger-Mayr H."/>
        </authorList>
    </citation>
    <scope>NUCLEOTIDE SEQUENCE [LARGE SCALE GENOMIC DNA]</scope>
    <source>
        <strain evidence="2">IS43</strain>
    </source>
</reference>